<feature type="transmembrane region" description="Helical" evidence="5">
    <location>
        <begin position="385"/>
        <end position="405"/>
    </location>
</feature>
<dbReference type="EMBL" id="JARQWQ010000006">
    <property type="protein sequence ID" value="KAK2571345.1"/>
    <property type="molecule type" value="Genomic_DNA"/>
</dbReference>
<keyword evidence="2 5" id="KW-0812">Transmembrane</keyword>
<protein>
    <submittedName>
        <fullName evidence="6">Y+L amino acid transporter 1</fullName>
    </submittedName>
</protein>
<proteinExistence type="predicted"/>
<feature type="transmembrane region" description="Helical" evidence="5">
    <location>
        <begin position="170"/>
        <end position="191"/>
    </location>
</feature>
<keyword evidence="4 5" id="KW-0472">Membrane</keyword>
<feature type="transmembrane region" description="Helical" evidence="5">
    <location>
        <begin position="261"/>
        <end position="280"/>
    </location>
</feature>
<evidence type="ECO:0000256" key="5">
    <source>
        <dbReference type="SAM" id="Phobius"/>
    </source>
</evidence>
<comment type="subcellular location">
    <subcellularLocation>
        <location evidence="1">Membrane</location>
        <topology evidence="1">Multi-pass membrane protein</topology>
    </subcellularLocation>
</comment>
<feature type="transmembrane region" description="Helical" evidence="5">
    <location>
        <begin position="139"/>
        <end position="158"/>
    </location>
</feature>
<feature type="transmembrane region" description="Helical" evidence="5">
    <location>
        <begin position="342"/>
        <end position="365"/>
    </location>
</feature>
<feature type="transmembrane region" description="Helical" evidence="5">
    <location>
        <begin position="497"/>
        <end position="518"/>
    </location>
</feature>
<evidence type="ECO:0000313" key="7">
    <source>
        <dbReference type="Proteomes" id="UP001249851"/>
    </source>
</evidence>
<dbReference type="InterPro" id="IPR050598">
    <property type="entry name" value="AminoAcid_Transporter"/>
</dbReference>
<dbReference type="Proteomes" id="UP001249851">
    <property type="component" value="Unassembled WGS sequence"/>
</dbReference>
<accession>A0AAD9R218</accession>
<gene>
    <name evidence="6" type="ORF">P5673_003930</name>
</gene>
<dbReference type="AlphaFoldDB" id="A0AAD9R218"/>
<dbReference type="Pfam" id="PF13520">
    <property type="entry name" value="AA_permease_2"/>
    <property type="match status" value="1"/>
</dbReference>
<feature type="transmembrane region" description="Helical" evidence="5">
    <location>
        <begin position="233"/>
        <end position="255"/>
    </location>
</feature>
<evidence type="ECO:0000256" key="4">
    <source>
        <dbReference type="ARBA" id="ARBA00023136"/>
    </source>
</evidence>
<comment type="caution">
    <text evidence="6">The sequence shown here is derived from an EMBL/GenBank/DDBJ whole genome shotgun (WGS) entry which is preliminary data.</text>
</comment>
<feature type="transmembrane region" description="Helical" evidence="5">
    <location>
        <begin position="104"/>
        <end position="127"/>
    </location>
</feature>
<evidence type="ECO:0000256" key="3">
    <source>
        <dbReference type="ARBA" id="ARBA00022989"/>
    </source>
</evidence>
<evidence type="ECO:0000256" key="1">
    <source>
        <dbReference type="ARBA" id="ARBA00004141"/>
    </source>
</evidence>
<organism evidence="6 7">
    <name type="scientific">Acropora cervicornis</name>
    <name type="common">Staghorn coral</name>
    <dbReference type="NCBI Taxonomy" id="6130"/>
    <lineage>
        <taxon>Eukaryota</taxon>
        <taxon>Metazoa</taxon>
        <taxon>Cnidaria</taxon>
        <taxon>Anthozoa</taxon>
        <taxon>Hexacorallia</taxon>
        <taxon>Scleractinia</taxon>
        <taxon>Astrocoeniina</taxon>
        <taxon>Acroporidae</taxon>
        <taxon>Acropora</taxon>
    </lineage>
</organism>
<dbReference type="Gene3D" id="1.20.1740.10">
    <property type="entry name" value="Amino acid/polyamine transporter I"/>
    <property type="match status" value="1"/>
</dbReference>
<name>A0AAD9R218_ACRCE</name>
<reference evidence="6" key="1">
    <citation type="journal article" date="2023" name="G3 (Bethesda)">
        <title>Whole genome assembly and annotation of the endangered Caribbean coral Acropora cervicornis.</title>
        <authorList>
            <person name="Selwyn J.D."/>
            <person name="Vollmer S.V."/>
        </authorList>
    </citation>
    <scope>NUCLEOTIDE SEQUENCE</scope>
    <source>
        <strain evidence="6">K2</strain>
    </source>
</reference>
<dbReference type="GO" id="GO:0015179">
    <property type="term" value="F:L-amino acid transmembrane transporter activity"/>
    <property type="evidence" value="ECO:0007669"/>
    <property type="project" value="TreeGrafter"/>
</dbReference>
<dbReference type="PANTHER" id="PTHR11785:SF512">
    <property type="entry name" value="SOBREMESA, ISOFORM B"/>
    <property type="match status" value="1"/>
</dbReference>
<keyword evidence="7" id="KW-1185">Reference proteome</keyword>
<keyword evidence="3 5" id="KW-1133">Transmembrane helix</keyword>
<sequence>MEGREAKHIALAKFTHNTLFTNRWVQIDLESLLVEEPFPLEANEERNLITHGDNGPDDELQKLDLAKNVDELSLADNSLESKSFIAEHRGNDTSGETIERRIGLVHAVALVVGAIIGSGIFISPRYVVRSASSIGETSLVWVFGGVLSFFGGLCFCELGTFIKRSGGKYIYLKLAFGPFIGFLFSWIDVWVLDPCSFAILSLTFGVYATKPFFPSRGVASDNSTVKYHQPMMLVKLLAACSICIFTAINCISIRLAARVQVVFTSFKILAVASIVIVALIQPLSGAAKCAATELNHNVFSGSAISPGSIGHAFYSVMWAYQGWSSLNSITEEVKDPEKNFPWTLMISIPLVTLCYVLMNLAYFSVLTKQEILASDAVALTFASRLSPVFGAIMPAIVSLSCFGSLNSSLFSSSRMMFSITREKQLPSCLAMVHRNSQAPIPAILMRAFLALLMLLPTNVGNLLNWLMFVDWLIYRFVFIGLIWLRRKKATIPRPFQVNVLIPIFMTLVSLYFASIPFISNPVESVFGLVERLSGIPAYFVFIEKKWLFKSERLSRLSSKVSQLIQVILNVVPVQGENWAV</sequence>
<dbReference type="GO" id="GO:0016020">
    <property type="term" value="C:membrane"/>
    <property type="evidence" value="ECO:0007669"/>
    <property type="project" value="UniProtKB-SubCell"/>
</dbReference>
<evidence type="ECO:0000256" key="2">
    <source>
        <dbReference type="ARBA" id="ARBA00022692"/>
    </source>
</evidence>
<dbReference type="PANTHER" id="PTHR11785">
    <property type="entry name" value="AMINO ACID TRANSPORTER"/>
    <property type="match status" value="1"/>
</dbReference>
<evidence type="ECO:0000313" key="6">
    <source>
        <dbReference type="EMBL" id="KAK2571345.1"/>
    </source>
</evidence>
<dbReference type="InterPro" id="IPR002293">
    <property type="entry name" value="AA/rel_permease1"/>
</dbReference>
<reference evidence="6" key="2">
    <citation type="journal article" date="2023" name="Science">
        <title>Genomic signatures of disease resistance in endangered staghorn corals.</title>
        <authorList>
            <person name="Vollmer S.V."/>
            <person name="Selwyn J.D."/>
            <person name="Despard B.A."/>
            <person name="Roesel C.L."/>
        </authorList>
    </citation>
    <scope>NUCLEOTIDE SEQUENCE</scope>
    <source>
        <strain evidence="6">K2</strain>
    </source>
</reference>
<feature type="transmembrane region" description="Helical" evidence="5">
    <location>
        <begin position="465"/>
        <end position="485"/>
    </location>
</feature>